<evidence type="ECO:0000313" key="15">
    <source>
        <dbReference type="EMBL" id="KAK6753453.1"/>
    </source>
</evidence>
<evidence type="ECO:0000256" key="4">
    <source>
        <dbReference type="ARBA" id="ARBA00022475"/>
    </source>
</evidence>
<feature type="domain" description="Neurotransmitter-gated ion-channel transmembrane" evidence="14">
    <location>
        <begin position="225"/>
        <end position="317"/>
    </location>
</feature>
<dbReference type="EMBL" id="JAVFWL010000005">
    <property type="protein sequence ID" value="KAK6753453.1"/>
    <property type="molecule type" value="Genomic_DNA"/>
</dbReference>
<dbReference type="InterPro" id="IPR036719">
    <property type="entry name" value="Neuro-gated_channel_TM_sf"/>
</dbReference>
<keyword evidence="5 11" id="KW-0812">Transmembrane</keyword>
<feature type="transmembrane region" description="Helical" evidence="11">
    <location>
        <begin position="217"/>
        <end position="239"/>
    </location>
</feature>
<organism evidence="15 16">
    <name type="scientific">Necator americanus</name>
    <name type="common">Human hookworm</name>
    <dbReference type="NCBI Taxonomy" id="51031"/>
    <lineage>
        <taxon>Eukaryota</taxon>
        <taxon>Metazoa</taxon>
        <taxon>Ecdysozoa</taxon>
        <taxon>Nematoda</taxon>
        <taxon>Chromadorea</taxon>
        <taxon>Rhabditida</taxon>
        <taxon>Rhabditina</taxon>
        <taxon>Rhabditomorpha</taxon>
        <taxon>Strongyloidea</taxon>
        <taxon>Ancylostomatidae</taxon>
        <taxon>Bunostominae</taxon>
        <taxon>Necator</taxon>
    </lineage>
</organism>
<gene>
    <name evidence="15" type="primary">Necator_chrV.g17604</name>
    <name evidence="15" type="ORF">RB195_012814</name>
</gene>
<keyword evidence="4" id="KW-1003">Cell membrane</keyword>
<evidence type="ECO:0000256" key="8">
    <source>
        <dbReference type="ARBA" id="ARBA00023065"/>
    </source>
</evidence>
<keyword evidence="7 11" id="KW-1133">Transmembrane helix</keyword>
<dbReference type="PRINTS" id="PR00253">
    <property type="entry name" value="GABAARECEPTR"/>
</dbReference>
<evidence type="ECO:0000256" key="11">
    <source>
        <dbReference type="SAM" id="Phobius"/>
    </source>
</evidence>
<dbReference type="Gene3D" id="1.20.58.390">
    <property type="entry name" value="Neurotransmitter-gated ion-channel transmembrane domain"/>
    <property type="match status" value="1"/>
</dbReference>
<dbReference type="InterPro" id="IPR036734">
    <property type="entry name" value="Neur_chan_lig-bd_sf"/>
</dbReference>
<comment type="subcellular location">
    <subcellularLocation>
        <location evidence="2">Cell membrane</location>
    </subcellularLocation>
    <subcellularLocation>
        <location evidence="1">Membrane</location>
        <topology evidence="1">Multi-pass membrane protein</topology>
    </subcellularLocation>
</comment>
<evidence type="ECO:0008006" key="17">
    <source>
        <dbReference type="Google" id="ProtNLM"/>
    </source>
</evidence>
<evidence type="ECO:0000256" key="9">
    <source>
        <dbReference type="ARBA" id="ARBA00023136"/>
    </source>
</evidence>
<feature type="domain" description="Neurotransmitter-gated ion-channel ligand-binding" evidence="13">
    <location>
        <begin position="52"/>
        <end position="152"/>
    </location>
</feature>
<dbReference type="Pfam" id="PF02931">
    <property type="entry name" value="Neur_chan_LBD"/>
    <property type="match status" value="1"/>
</dbReference>
<evidence type="ECO:0000256" key="5">
    <source>
        <dbReference type="ARBA" id="ARBA00022692"/>
    </source>
</evidence>
<evidence type="ECO:0000256" key="12">
    <source>
        <dbReference type="SAM" id="SignalP"/>
    </source>
</evidence>
<keyword evidence="3" id="KW-0813">Transport</keyword>
<comment type="caution">
    <text evidence="15">The sequence shown here is derived from an EMBL/GenBank/DDBJ whole genome shotgun (WGS) entry which is preliminary data.</text>
</comment>
<evidence type="ECO:0000259" key="13">
    <source>
        <dbReference type="Pfam" id="PF02931"/>
    </source>
</evidence>
<keyword evidence="9 11" id="KW-0472">Membrane</keyword>
<name>A0ABR1DT71_NECAM</name>
<evidence type="ECO:0000256" key="2">
    <source>
        <dbReference type="ARBA" id="ARBA00004236"/>
    </source>
</evidence>
<accession>A0ABR1DT71</accession>
<dbReference type="InterPro" id="IPR006029">
    <property type="entry name" value="Neurotrans-gated_channel_TM"/>
</dbReference>
<dbReference type="InterPro" id="IPR006201">
    <property type="entry name" value="Neur_channel"/>
</dbReference>
<evidence type="ECO:0000256" key="6">
    <source>
        <dbReference type="ARBA" id="ARBA00022729"/>
    </source>
</evidence>
<dbReference type="Proteomes" id="UP001303046">
    <property type="component" value="Unassembled WGS sequence"/>
</dbReference>
<feature type="transmembrane region" description="Helical" evidence="11">
    <location>
        <begin position="378"/>
        <end position="399"/>
    </location>
</feature>
<dbReference type="InterPro" id="IPR006202">
    <property type="entry name" value="Neur_chan_lig-bd"/>
</dbReference>
<keyword evidence="16" id="KW-1185">Reference proteome</keyword>
<evidence type="ECO:0000256" key="7">
    <source>
        <dbReference type="ARBA" id="ARBA00022989"/>
    </source>
</evidence>
<feature type="signal peptide" evidence="12">
    <location>
        <begin position="1"/>
        <end position="16"/>
    </location>
</feature>
<dbReference type="InterPro" id="IPR006028">
    <property type="entry name" value="GABAA/Glycine_rcpt"/>
</dbReference>
<feature type="transmembrane region" description="Helical" evidence="11">
    <location>
        <begin position="251"/>
        <end position="268"/>
    </location>
</feature>
<proteinExistence type="predicted"/>
<keyword evidence="10" id="KW-0407">Ion channel</keyword>
<evidence type="ECO:0000256" key="1">
    <source>
        <dbReference type="ARBA" id="ARBA00004141"/>
    </source>
</evidence>
<evidence type="ECO:0000256" key="10">
    <source>
        <dbReference type="ARBA" id="ARBA00023303"/>
    </source>
</evidence>
<keyword evidence="6 12" id="KW-0732">Signal</keyword>
<dbReference type="PANTHER" id="PTHR18945">
    <property type="entry name" value="NEUROTRANSMITTER GATED ION CHANNEL"/>
    <property type="match status" value="1"/>
</dbReference>
<dbReference type="Pfam" id="PF02932">
    <property type="entry name" value="Neur_chan_memb"/>
    <property type="match status" value="1"/>
</dbReference>
<dbReference type="SUPFAM" id="SSF90112">
    <property type="entry name" value="Neurotransmitter-gated ion-channel transmembrane pore"/>
    <property type="match status" value="1"/>
</dbReference>
<reference evidence="15 16" key="1">
    <citation type="submission" date="2023-08" db="EMBL/GenBank/DDBJ databases">
        <title>A Necator americanus chromosomal reference genome.</title>
        <authorList>
            <person name="Ilik V."/>
            <person name="Petrzelkova K.J."/>
            <person name="Pardy F."/>
            <person name="Fuh T."/>
            <person name="Niatou-Singa F.S."/>
            <person name="Gouil Q."/>
            <person name="Baker L."/>
            <person name="Ritchie M.E."/>
            <person name="Jex A.R."/>
            <person name="Gazzola D."/>
            <person name="Li H."/>
            <person name="Toshio Fujiwara R."/>
            <person name="Zhan B."/>
            <person name="Aroian R.V."/>
            <person name="Pafco B."/>
            <person name="Schwarz E.M."/>
        </authorList>
    </citation>
    <scope>NUCLEOTIDE SEQUENCE [LARGE SCALE GENOMIC DNA]</scope>
    <source>
        <strain evidence="15 16">Aroian</strain>
        <tissue evidence="15">Whole animal</tissue>
    </source>
</reference>
<keyword evidence="8" id="KW-0406">Ion transport</keyword>
<dbReference type="SUPFAM" id="SSF63712">
    <property type="entry name" value="Nicotinic receptor ligand binding domain-like"/>
    <property type="match status" value="1"/>
</dbReference>
<evidence type="ECO:0000313" key="16">
    <source>
        <dbReference type="Proteomes" id="UP001303046"/>
    </source>
</evidence>
<dbReference type="InterPro" id="IPR038050">
    <property type="entry name" value="Neuro_actylchol_rec"/>
</dbReference>
<protein>
    <recommendedName>
        <fullName evidence="17">Neurotransmitter-gated ion-channel ligand binding domain protein</fullName>
    </recommendedName>
</protein>
<feature type="transmembrane region" description="Helical" evidence="11">
    <location>
        <begin position="280"/>
        <end position="303"/>
    </location>
</feature>
<dbReference type="Gene3D" id="2.70.170.10">
    <property type="entry name" value="Neurotransmitter-gated ion-channel ligand-binding domain"/>
    <property type="match status" value="1"/>
</dbReference>
<evidence type="ECO:0000256" key="3">
    <source>
        <dbReference type="ARBA" id="ARBA00022448"/>
    </source>
</evidence>
<sequence length="411" mass="48087">MKLCVMISVWISLNECIVIDNDYNVAMEDEMTSSPTSQGTKRKDRRNCTRDTAIIDKLLNGTGYNKFRIPNDDGVRVSVEFWIQAITSINEITNDFEMDIYINEMWLDPALNFANLNPCKHNLSLSHQVLDRLWTPNSCFINSKFAEIHDSPFNFNYNNQEVQMRWAETSPNPVVTMTPIVLPDFDLIKVSPTLVNAPYPAGWWDELHVRLTFERRYIWYFMQAYLPTYLTIFISWISFSLGPRAIPARTMLGVNSLLAMIFQFGNIMRNLPRVSYIKAIDVWMLMSMTFVFCSLLELAIVGYKVKNEEMVKKRGATYHKKMSSPHLANHSLDTFESSPAGLCRYEQRFVLPMERRGMCWGCHLRNLRDWPPEKIDRISAFMFPACFALFNILYWSFYYHKKLKHIAQMKL</sequence>
<evidence type="ECO:0000259" key="14">
    <source>
        <dbReference type="Pfam" id="PF02932"/>
    </source>
</evidence>
<dbReference type="CDD" id="cd19049">
    <property type="entry name" value="LGIC_TM_anion"/>
    <property type="match status" value="1"/>
</dbReference>
<feature type="chain" id="PRO_5046811887" description="Neurotransmitter-gated ion-channel ligand binding domain protein" evidence="12">
    <location>
        <begin position="17"/>
        <end position="411"/>
    </location>
</feature>